<dbReference type="EC" id="4.2.99.18" evidence="15"/>
<keyword evidence="8 15" id="KW-0862">Zinc</keyword>
<dbReference type="SUPFAM" id="SSF81624">
    <property type="entry name" value="N-terminal domain of MutM-like DNA repair proteins"/>
    <property type="match status" value="1"/>
</dbReference>
<keyword evidence="9 15" id="KW-0238">DNA-binding</keyword>
<dbReference type="GO" id="GO:0003684">
    <property type="term" value="F:damaged DNA binding"/>
    <property type="evidence" value="ECO:0007669"/>
    <property type="project" value="InterPro"/>
</dbReference>
<evidence type="ECO:0000256" key="2">
    <source>
        <dbReference type="ARBA" id="ARBA00009409"/>
    </source>
</evidence>
<keyword evidence="10 15" id="KW-0234">DNA repair</keyword>
<feature type="binding site" evidence="15">
    <location>
        <position position="108"/>
    </location>
    <ligand>
        <name>DNA</name>
        <dbReference type="ChEBI" id="CHEBI:16991"/>
    </ligand>
</feature>
<dbReference type="InterPro" id="IPR012319">
    <property type="entry name" value="FPG_cat"/>
</dbReference>
<evidence type="ECO:0000256" key="8">
    <source>
        <dbReference type="ARBA" id="ARBA00022833"/>
    </source>
</evidence>
<dbReference type="PROSITE" id="PS51068">
    <property type="entry name" value="FPG_CAT"/>
    <property type="match status" value="1"/>
</dbReference>
<evidence type="ECO:0000313" key="19">
    <source>
        <dbReference type="Proteomes" id="UP000231292"/>
    </source>
</evidence>
<gene>
    <name evidence="15" type="primary">mutM</name>
    <name evidence="15" type="synonym">fpg</name>
    <name evidence="18" type="ORF">COX41_06715</name>
</gene>
<dbReference type="EMBL" id="PCRK01000172">
    <property type="protein sequence ID" value="PIP18727.1"/>
    <property type="molecule type" value="Genomic_DNA"/>
</dbReference>
<evidence type="ECO:0000256" key="9">
    <source>
        <dbReference type="ARBA" id="ARBA00023125"/>
    </source>
</evidence>
<keyword evidence="12 15" id="KW-0511">Multifunctional enzyme</keyword>
<evidence type="ECO:0000256" key="3">
    <source>
        <dbReference type="ARBA" id="ARBA00011245"/>
    </source>
</evidence>
<keyword evidence="13 15" id="KW-0326">Glycosidase</keyword>
<dbReference type="InterPro" id="IPR000214">
    <property type="entry name" value="Znf_DNA_glyclase/AP_lyase"/>
</dbReference>
<sequence>MPELPEVETIKRELTKTVLDKKIVDVIVNNPKVIREPKKSDFIKGLTNVRVKNILRKGKLLILELSSGKSLAIHLKMTGQLIYPGSGKTSRVSFKLSDGKLLDFNDSRLLGELRLLDEWRALKFIKELGPEPFDLSLGQFKEMLAKKKAKIKPLLMDQTFISGIGNLYTAEILFRAKIHPERPANSLSDKEKEILFKEIKEVLREAIRYGGSSVRDYVRVSGRGGDYITHHKVYGREGKSCFVCKTLIKRTTLGGRGTYFCPKCQFLLK</sequence>
<dbReference type="InterPro" id="IPR010979">
    <property type="entry name" value="Ribosomal_uS13-like_H2TH"/>
</dbReference>
<dbReference type="PANTHER" id="PTHR22993:SF9">
    <property type="entry name" value="FORMAMIDOPYRIMIDINE-DNA GLYCOSYLASE"/>
    <property type="match status" value="1"/>
</dbReference>
<evidence type="ECO:0000259" key="17">
    <source>
        <dbReference type="PROSITE" id="PS51068"/>
    </source>
</evidence>
<dbReference type="SUPFAM" id="SSF46946">
    <property type="entry name" value="S13-like H2TH domain"/>
    <property type="match status" value="1"/>
</dbReference>
<evidence type="ECO:0000313" key="18">
    <source>
        <dbReference type="EMBL" id="PIP18727.1"/>
    </source>
</evidence>
<comment type="function">
    <text evidence="15">Involved in base excision repair of DNA damaged by oxidation or by mutagenic agents. Acts as DNA glycosylase that recognizes and removes damaged bases. Has a preference for oxidized purines, such as 7,8-dihydro-8-oxoguanine (8-oxoG). Has AP (apurinic/apyrimidinic) lyase activity and introduces nicks in the DNA strand. Cleaves the DNA backbone by beta-delta elimination to generate a single-strand break at the site of the removed base with both 3'- and 5'-phosphates.</text>
</comment>
<dbReference type="GO" id="GO:0008270">
    <property type="term" value="F:zinc ion binding"/>
    <property type="evidence" value="ECO:0007669"/>
    <property type="project" value="UniProtKB-UniRule"/>
</dbReference>
<dbReference type="AlphaFoldDB" id="A0A2G9YHK8"/>
<name>A0A2G9YHK8_9BACT</name>
<feature type="active site" description="Proton donor; for delta-elimination activity" evidence="15">
    <location>
        <position position="256"/>
    </location>
</feature>
<feature type="domain" description="Formamidopyrimidine-DNA glycosylase catalytic" evidence="17">
    <location>
        <begin position="2"/>
        <end position="111"/>
    </location>
</feature>
<dbReference type="FunFam" id="1.10.8.50:FF:000003">
    <property type="entry name" value="Formamidopyrimidine-DNA glycosylase"/>
    <property type="match status" value="1"/>
</dbReference>
<dbReference type="GO" id="GO:0034039">
    <property type="term" value="F:8-oxo-7,8-dihydroguanine DNA N-glycosylase activity"/>
    <property type="evidence" value="ECO:0007669"/>
    <property type="project" value="TreeGrafter"/>
</dbReference>
<evidence type="ECO:0000256" key="1">
    <source>
        <dbReference type="ARBA" id="ARBA00001668"/>
    </source>
</evidence>
<accession>A0A2G9YHK8</accession>
<dbReference type="GO" id="GO:0140078">
    <property type="term" value="F:class I DNA-(apurinic or apyrimidinic site) endonuclease activity"/>
    <property type="evidence" value="ECO:0007669"/>
    <property type="project" value="UniProtKB-EC"/>
</dbReference>
<reference evidence="18 19" key="1">
    <citation type="submission" date="2017-09" db="EMBL/GenBank/DDBJ databases">
        <title>Depth-based differentiation of microbial function through sediment-hosted aquifers and enrichment of novel symbionts in the deep terrestrial subsurface.</title>
        <authorList>
            <person name="Probst A.J."/>
            <person name="Ladd B."/>
            <person name="Jarett J.K."/>
            <person name="Geller-Mcgrath D.E."/>
            <person name="Sieber C.M."/>
            <person name="Emerson J.B."/>
            <person name="Anantharaman K."/>
            <person name="Thomas B.C."/>
            <person name="Malmstrom R."/>
            <person name="Stieglmeier M."/>
            <person name="Klingl A."/>
            <person name="Woyke T."/>
            <person name="Ryan C.M."/>
            <person name="Banfield J.F."/>
        </authorList>
    </citation>
    <scope>NUCLEOTIDE SEQUENCE [LARGE SCALE GENOMIC DNA]</scope>
    <source>
        <strain evidence="18">CG23_combo_of_CG06-09_8_20_14_all_41_10</strain>
    </source>
</reference>
<evidence type="ECO:0000256" key="4">
    <source>
        <dbReference type="ARBA" id="ARBA00022723"/>
    </source>
</evidence>
<feature type="domain" description="FPG-type" evidence="16">
    <location>
        <begin position="232"/>
        <end position="266"/>
    </location>
</feature>
<dbReference type="EC" id="3.2.2.23" evidence="15"/>
<dbReference type="InterPro" id="IPR015886">
    <property type="entry name" value="H2TH_FPG"/>
</dbReference>
<evidence type="ECO:0000256" key="13">
    <source>
        <dbReference type="ARBA" id="ARBA00023295"/>
    </source>
</evidence>
<evidence type="ECO:0000256" key="7">
    <source>
        <dbReference type="ARBA" id="ARBA00022801"/>
    </source>
</evidence>
<protein>
    <recommendedName>
        <fullName evidence="15">Formamidopyrimidine-DNA glycosylase</fullName>
        <shortName evidence="15">Fapy-DNA glycosylase</shortName>
        <ecNumber evidence="15">3.2.2.23</ecNumber>
    </recommendedName>
    <alternativeName>
        <fullName evidence="15">DNA-(apurinic or apyrimidinic site) lyase MutM</fullName>
        <shortName evidence="15">AP lyase MutM</shortName>
        <ecNumber evidence="15">4.2.99.18</ecNumber>
    </alternativeName>
</protein>
<evidence type="ECO:0000256" key="6">
    <source>
        <dbReference type="ARBA" id="ARBA00022771"/>
    </source>
</evidence>
<organism evidence="18 19">
    <name type="scientific">Candidatus Sherwoodlollariibacterium unditelluris</name>
    <dbReference type="NCBI Taxonomy" id="1974757"/>
    <lineage>
        <taxon>Bacteria</taxon>
        <taxon>Pseudomonadati</taxon>
        <taxon>Candidatus Omnitrophota</taxon>
        <taxon>Candidatus Sherwoodlollariibacterium</taxon>
    </lineage>
</organism>
<dbReference type="InterPro" id="IPR035937">
    <property type="entry name" value="FPG_N"/>
</dbReference>
<comment type="catalytic activity">
    <reaction evidence="1 15">
        <text>Hydrolysis of DNA containing ring-opened 7-methylguanine residues, releasing 2,6-diamino-4-hydroxy-5-(N-methyl)formamidopyrimidine.</text>
        <dbReference type="EC" id="3.2.2.23"/>
    </reaction>
</comment>
<evidence type="ECO:0000256" key="10">
    <source>
        <dbReference type="ARBA" id="ARBA00023204"/>
    </source>
</evidence>
<keyword evidence="6 15" id="KW-0863">Zinc-finger</keyword>
<keyword evidence="4 15" id="KW-0479">Metal-binding</keyword>
<dbReference type="SUPFAM" id="SSF57716">
    <property type="entry name" value="Glucocorticoid receptor-like (DNA-binding domain)"/>
    <property type="match status" value="1"/>
</dbReference>
<dbReference type="Gene3D" id="3.20.190.10">
    <property type="entry name" value="MutM-like, N-terminal"/>
    <property type="match status" value="1"/>
</dbReference>
<feature type="active site" description="Schiff-base intermediate with DNA" evidence="15">
    <location>
        <position position="2"/>
    </location>
</feature>
<comment type="caution">
    <text evidence="15">Lacks conserved residue(s) required for the propagation of feature annotation.</text>
</comment>
<dbReference type="InterPro" id="IPR010663">
    <property type="entry name" value="Znf_FPG/IleRS"/>
</dbReference>
<dbReference type="NCBIfam" id="NF002211">
    <property type="entry name" value="PRK01103.1"/>
    <property type="match status" value="1"/>
</dbReference>
<evidence type="ECO:0000256" key="5">
    <source>
        <dbReference type="ARBA" id="ARBA00022763"/>
    </source>
</evidence>
<dbReference type="SMART" id="SM01232">
    <property type="entry name" value="H2TH"/>
    <property type="match status" value="1"/>
</dbReference>
<evidence type="ECO:0000256" key="15">
    <source>
        <dbReference type="HAMAP-Rule" id="MF_00103"/>
    </source>
</evidence>
<evidence type="ECO:0000256" key="11">
    <source>
        <dbReference type="ARBA" id="ARBA00023239"/>
    </source>
</evidence>
<keyword evidence="11 15" id="KW-0456">Lyase</keyword>
<dbReference type="PROSITE" id="PS01242">
    <property type="entry name" value="ZF_FPG_1"/>
    <property type="match status" value="1"/>
</dbReference>
<dbReference type="Pfam" id="PF06827">
    <property type="entry name" value="zf-FPG_IleRS"/>
    <property type="match status" value="1"/>
</dbReference>
<dbReference type="Pfam" id="PF01149">
    <property type="entry name" value="Fapy_DNA_glyco"/>
    <property type="match status" value="1"/>
</dbReference>
<evidence type="ECO:0000259" key="16">
    <source>
        <dbReference type="PROSITE" id="PS51066"/>
    </source>
</evidence>
<feature type="active site" description="Proton donor; for beta-elimination activity" evidence="15">
    <location>
        <position position="59"/>
    </location>
</feature>
<comment type="similarity">
    <text evidence="2 15">Belongs to the FPG family.</text>
</comment>
<dbReference type="NCBIfam" id="TIGR00577">
    <property type="entry name" value="fpg"/>
    <property type="match status" value="1"/>
</dbReference>
<dbReference type="InterPro" id="IPR015887">
    <property type="entry name" value="DNA_glyclase_Znf_dom_DNA_BS"/>
</dbReference>
<comment type="cofactor">
    <cofactor evidence="15">
        <name>Zn(2+)</name>
        <dbReference type="ChEBI" id="CHEBI:29105"/>
    </cofactor>
    <text evidence="15">Binds 1 zinc ion per subunit.</text>
</comment>
<dbReference type="Pfam" id="PF06831">
    <property type="entry name" value="H2TH"/>
    <property type="match status" value="1"/>
</dbReference>
<dbReference type="Gene3D" id="1.10.8.50">
    <property type="match status" value="1"/>
</dbReference>
<dbReference type="Proteomes" id="UP000231292">
    <property type="component" value="Unassembled WGS sequence"/>
</dbReference>
<comment type="catalytic activity">
    <reaction evidence="14 15">
        <text>2'-deoxyribonucleotide-(2'-deoxyribose 5'-phosphate)-2'-deoxyribonucleotide-DNA = a 3'-end 2'-deoxyribonucleotide-(2,3-dehydro-2,3-deoxyribose 5'-phosphate)-DNA + a 5'-end 5'-phospho-2'-deoxyribonucleoside-DNA + H(+)</text>
        <dbReference type="Rhea" id="RHEA:66592"/>
        <dbReference type="Rhea" id="RHEA-COMP:13180"/>
        <dbReference type="Rhea" id="RHEA-COMP:16897"/>
        <dbReference type="Rhea" id="RHEA-COMP:17067"/>
        <dbReference type="ChEBI" id="CHEBI:15378"/>
        <dbReference type="ChEBI" id="CHEBI:136412"/>
        <dbReference type="ChEBI" id="CHEBI:157695"/>
        <dbReference type="ChEBI" id="CHEBI:167181"/>
        <dbReference type="EC" id="4.2.99.18"/>
    </reaction>
</comment>
<dbReference type="PROSITE" id="PS51066">
    <property type="entry name" value="ZF_FPG_2"/>
    <property type="match status" value="1"/>
</dbReference>
<evidence type="ECO:0000256" key="12">
    <source>
        <dbReference type="ARBA" id="ARBA00023268"/>
    </source>
</evidence>
<comment type="subunit">
    <text evidence="3 15">Monomer.</text>
</comment>
<dbReference type="HAMAP" id="MF_00103">
    <property type="entry name" value="Fapy_DNA_glycosyl"/>
    <property type="match status" value="1"/>
</dbReference>
<comment type="caution">
    <text evidence="18">The sequence shown here is derived from an EMBL/GenBank/DDBJ whole genome shotgun (WGS) entry which is preliminary data.</text>
</comment>
<dbReference type="GO" id="GO:0006284">
    <property type="term" value="P:base-excision repair"/>
    <property type="evidence" value="ECO:0007669"/>
    <property type="project" value="InterPro"/>
</dbReference>
<dbReference type="SMART" id="SM00898">
    <property type="entry name" value="Fapy_DNA_glyco"/>
    <property type="match status" value="1"/>
</dbReference>
<keyword evidence="5 15" id="KW-0227">DNA damage</keyword>
<feature type="active site" description="Proton donor" evidence="15">
    <location>
        <position position="3"/>
    </location>
</feature>
<feature type="binding site" evidence="15">
    <location>
        <position position="147"/>
    </location>
    <ligand>
        <name>DNA</name>
        <dbReference type="ChEBI" id="CHEBI:16991"/>
    </ligand>
</feature>
<dbReference type="PANTHER" id="PTHR22993">
    <property type="entry name" value="FORMAMIDOPYRIMIDINE-DNA GLYCOSYLASE"/>
    <property type="match status" value="1"/>
</dbReference>
<dbReference type="CDD" id="cd08966">
    <property type="entry name" value="EcFpg-like_N"/>
    <property type="match status" value="1"/>
</dbReference>
<proteinExistence type="inferred from homology"/>
<evidence type="ECO:0000256" key="14">
    <source>
        <dbReference type="ARBA" id="ARBA00044632"/>
    </source>
</evidence>
<dbReference type="InterPro" id="IPR020629">
    <property type="entry name" value="FPG_Glyclase"/>
</dbReference>
<keyword evidence="7 15" id="KW-0378">Hydrolase</keyword>